<proteinExistence type="predicted"/>
<dbReference type="Proteomes" id="UP000799421">
    <property type="component" value="Unassembled WGS sequence"/>
</dbReference>
<evidence type="ECO:0000313" key="1">
    <source>
        <dbReference type="EMBL" id="KAF2862351.1"/>
    </source>
</evidence>
<dbReference type="EMBL" id="MU005966">
    <property type="protein sequence ID" value="KAF2862351.1"/>
    <property type="molecule type" value="Genomic_DNA"/>
</dbReference>
<evidence type="ECO:0000313" key="2">
    <source>
        <dbReference type="Proteomes" id="UP000799421"/>
    </source>
</evidence>
<gene>
    <name evidence="1" type="ORF">K470DRAFT_262891</name>
</gene>
<organism evidence="1 2">
    <name type="scientific">Piedraia hortae CBS 480.64</name>
    <dbReference type="NCBI Taxonomy" id="1314780"/>
    <lineage>
        <taxon>Eukaryota</taxon>
        <taxon>Fungi</taxon>
        <taxon>Dikarya</taxon>
        <taxon>Ascomycota</taxon>
        <taxon>Pezizomycotina</taxon>
        <taxon>Dothideomycetes</taxon>
        <taxon>Dothideomycetidae</taxon>
        <taxon>Capnodiales</taxon>
        <taxon>Piedraiaceae</taxon>
        <taxon>Piedraia</taxon>
    </lineage>
</organism>
<sequence length="202" mass="22284">MIQASRDIARRHGIDHGAYPAKSARMFAGATANRRLFHLDLCESEVDDDDASQTDFAAREKEDASEKAFMLKIGATISRIATEETEGLSSSCDVDLRVDFSGCNDEQKSLLHFPSGIPKCKVVFVENSTYGQKSLDDFLPATPREYHTPWLKKHGGSLLVLIAGSRSRGDSLADSVNPKLYGNSVKMLMEDRTNDHWSGGEE</sequence>
<accession>A0A6A7C4B4</accession>
<reference evidence="1" key="1">
    <citation type="journal article" date="2020" name="Stud. Mycol.">
        <title>101 Dothideomycetes genomes: a test case for predicting lifestyles and emergence of pathogens.</title>
        <authorList>
            <person name="Haridas S."/>
            <person name="Albert R."/>
            <person name="Binder M."/>
            <person name="Bloem J."/>
            <person name="Labutti K."/>
            <person name="Salamov A."/>
            <person name="Andreopoulos B."/>
            <person name="Baker S."/>
            <person name="Barry K."/>
            <person name="Bills G."/>
            <person name="Bluhm B."/>
            <person name="Cannon C."/>
            <person name="Castanera R."/>
            <person name="Culley D."/>
            <person name="Daum C."/>
            <person name="Ezra D."/>
            <person name="Gonzalez J."/>
            <person name="Henrissat B."/>
            <person name="Kuo A."/>
            <person name="Liang C."/>
            <person name="Lipzen A."/>
            <person name="Lutzoni F."/>
            <person name="Magnuson J."/>
            <person name="Mondo S."/>
            <person name="Nolan M."/>
            <person name="Ohm R."/>
            <person name="Pangilinan J."/>
            <person name="Park H.-J."/>
            <person name="Ramirez L."/>
            <person name="Alfaro M."/>
            <person name="Sun H."/>
            <person name="Tritt A."/>
            <person name="Yoshinaga Y."/>
            <person name="Zwiers L.-H."/>
            <person name="Turgeon B."/>
            <person name="Goodwin S."/>
            <person name="Spatafora J."/>
            <person name="Crous P."/>
            <person name="Grigoriev I."/>
        </authorList>
    </citation>
    <scope>NUCLEOTIDE SEQUENCE</scope>
    <source>
        <strain evidence="1">CBS 480.64</strain>
    </source>
</reference>
<name>A0A6A7C4B4_9PEZI</name>
<keyword evidence="2" id="KW-1185">Reference proteome</keyword>
<protein>
    <submittedName>
        <fullName evidence="1">Uncharacterized protein</fullName>
    </submittedName>
</protein>
<dbReference type="AlphaFoldDB" id="A0A6A7C4B4"/>